<evidence type="ECO:0000259" key="2">
    <source>
        <dbReference type="Pfam" id="PF13248"/>
    </source>
</evidence>
<feature type="compositionally biased region" description="Low complexity" evidence="1">
    <location>
        <begin position="54"/>
        <end position="97"/>
    </location>
</feature>
<feature type="region of interest" description="Disordered" evidence="1">
    <location>
        <begin position="262"/>
        <end position="297"/>
    </location>
</feature>
<feature type="compositionally biased region" description="Pro residues" evidence="1">
    <location>
        <begin position="211"/>
        <end position="221"/>
    </location>
</feature>
<gene>
    <name evidence="3" type="ORF">ACFQ1S_24970</name>
</gene>
<name>A0ABW3ME25_9PSEU</name>
<dbReference type="InterPro" id="IPR059113">
    <property type="entry name" value="Znf_ribbon"/>
</dbReference>
<dbReference type="Proteomes" id="UP001597045">
    <property type="component" value="Unassembled WGS sequence"/>
</dbReference>
<sequence>MNCPECGRPAAPGSKLCTYCGYPLLLDKPEVVEQQPQKVTHKPAEQENPSYTGQYPQRQASPRPQYQQQQYQPRQYAQPQPQQQPPQQVMRGPQQQRLVHTDTPQPTLLDGHRAFGEQAVLDVQGTIPPGQLEPPVDDGVQDDRQDHAQDQHDHGRDDDRERQRLVDVPVEQRLYRAGFPQLDADRAAELGEPADDDDDGDEPDDGQGRVPQPPPVEPRQPPLTHGLLFHRPGPAEQQLPQVLGLHSGHGFELELVIRVGDVPTGADGDNGQPEHPVEHVRGHVHGPYPVPGQRPPA</sequence>
<keyword evidence="4" id="KW-1185">Reference proteome</keyword>
<organism evidence="3 4">
    <name type="scientific">Kibdelosporangium lantanae</name>
    <dbReference type="NCBI Taxonomy" id="1497396"/>
    <lineage>
        <taxon>Bacteria</taxon>
        <taxon>Bacillati</taxon>
        <taxon>Actinomycetota</taxon>
        <taxon>Actinomycetes</taxon>
        <taxon>Pseudonocardiales</taxon>
        <taxon>Pseudonocardiaceae</taxon>
        <taxon>Kibdelosporangium</taxon>
    </lineage>
</organism>
<feature type="domain" description="Putative zinc-ribbon" evidence="2">
    <location>
        <begin position="2"/>
        <end position="24"/>
    </location>
</feature>
<comment type="caution">
    <text evidence="3">The sequence shown here is derived from an EMBL/GenBank/DDBJ whole genome shotgun (WGS) entry which is preliminary data.</text>
</comment>
<feature type="region of interest" description="Disordered" evidence="1">
    <location>
        <begin position="31"/>
        <end position="233"/>
    </location>
</feature>
<dbReference type="EMBL" id="JBHTIS010001661">
    <property type="protein sequence ID" value="MFD1048551.1"/>
    <property type="molecule type" value="Genomic_DNA"/>
</dbReference>
<feature type="compositionally biased region" description="Pro residues" evidence="1">
    <location>
        <begin position="288"/>
        <end position="297"/>
    </location>
</feature>
<accession>A0ABW3ME25</accession>
<evidence type="ECO:0000313" key="3">
    <source>
        <dbReference type="EMBL" id="MFD1048551.1"/>
    </source>
</evidence>
<proteinExistence type="predicted"/>
<dbReference type="Pfam" id="PF13248">
    <property type="entry name" value="Zn_ribbon_3"/>
    <property type="match status" value="1"/>
</dbReference>
<evidence type="ECO:0000256" key="1">
    <source>
        <dbReference type="SAM" id="MobiDB-lite"/>
    </source>
</evidence>
<reference evidence="4" key="1">
    <citation type="journal article" date="2019" name="Int. J. Syst. Evol. Microbiol.">
        <title>The Global Catalogue of Microorganisms (GCM) 10K type strain sequencing project: providing services to taxonomists for standard genome sequencing and annotation.</title>
        <authorList>
            <consortium name="The Broad Institute Genomics Platform"/>
            <consortium name="The Broad Institute Genome Sequencing Center for Infectious Disease"/>
            <person name="Wu L."/>
            <person name="Ma J."/>
        </authorList>
    </citation>
    <scope>NUCLEOTIDE SEQUENCE [LARGE SCALE GENOMIC DNA]</scope>
    <source>
        <strain evidence="4">JCM 31486</strain>
    </source>
</reference>
<feature type="compositionally biased region" description="Acidic residues" evidence="1">
    <location>
        <begin position="192"/>
        <end position="205"/>
    </location>
</feature>
<feature type="non-terminal residue" evidence="3">
    <location>
        <position position="297"/>
    </location>
</feature>
<evidence type="ECO:0000313" key="4">
    <source>
        <dbReference type="Proteomes" id="UP001597045"/>
    </source>
</evidence>
<protein>
    <submittedName>
        <fullName evidence="3">Zinc ribbon domain-containing protein</fullName>
    </submittedName>
</protein>
<feature type="compositionally biased region" description="Basic and acidic residues" evidence="1">
    <location>
        <begin position="141"/>
        <end position="165"/>
    </location>
</feature>